<dbReference type="PROSITE" id="PS51898">
    <property type="entry name" value="TYR_RECOMBINASE"/>
    <property type="match status" value="1"/>
</dbReference>
<feature type="domain" description="Tyr recombinase" evidence="4">
    <location>
        <begin position="223"/>
        <end position="407"/>
    </location>
</feature>
<proteinExistence type="inferred from homology"/>
<dbReference type="Pfam" id="PF13102">
    <property type="entry name" value="Phage_int_SAM_5"/>
    <property type="match status" value="1"/>
</dbReference>
<evidence type="ECO:0000256" key="1">
    <source>
        <dbReference type="ARBA" id="ARBA00008857"/>
    </source>
</evidence>
<dbReference type="InterPro" id="IPR025269">
    <property type="entry name" value="SAM-like_dom"/>
</dbReference>
<dbReference type="SUPFAM" id="SSF56349">
    <property type="entry name" value="DNA breaking-rejoining enzymes"/>
    <property type="match status" value="1"/>
</dbReference>
<accession>A0ABY2WGT8</accession>
<evidence type="ECO:0000313" key="6">
    <source>
        <dbReference type="Proteomes" id="UP000751614"/>
    </source>
</evidence>
<dbReference type="Gene3D" id="1.10.150.130">
    <property type="match status" value="1"/>
</dbReference>
<dbReference type="Pfam" id="PF00589">
    <property type="entry name" value="Phage_integrase"/>
    <property type="match status" value="1"/>
</dbReference>
<dbReference type="InterPro" id="IPR035386">
    <property type="entry name" value="Arm-DNA-bind_5"/>
</dbReference>
<dbReference type="InterPro" id="IPR011010">
    <property type="entry name" value="DNA_brk_join_enz"/>
</dbReference>
<dbReference type="InterPro" id="IPR002104">
    <property type="entry name" value="Integrase_catalytic"/>
</dbReference>
<evidence type="ECO:0000259" key="4">
    <source>
        <dbReference type="PROSITE" id="PS51898"/>
    </source>
</evidence>
<dbReference type="PANTHER" id="PTHR30349:SF64">
    <property type="entry name" value="PROPHAGE INTEGRASE INTD-RELATED"/>
    <property type="match status" value="1"/>
</dbReference>
<dbReference type="InterPro" id="IPR010998">
    <property type="entry name" value="Integrase_recombinase_N"/>
</dbReference>
<dbReference type="EMBL" id="VCNI01000004">
    <property type="protein sequence ID" value="TMU50782.1"/>
    <property type="molecule type" value="Genomic_DNA"/>
</dbReference>
<keyword evidence="6" id="KW-1185">Reference proteome</keyword>
<comment type="caution">
    <text evidence="5">The sequence shown here is derived from an EMBL/GenBank/DDBJ whole genome shotgun (WGS) entry which is preliminary data.</text>
</comment>
<evidence type="ECO:0000313" key="5">
    <source>
        <dbReference type="EMBL" id="TMU50782.1"/>
    </source>
</evidence>
<sequence>MRTKTTFSILFWLYTKRIDANGQASIYARVSLNGKKLNISLKQKIKVDQWDSERQRIQGTNAYSKRTNNLLDEIRAELFQIYRELQRGGKIVTAQLIKAHFLGENKDQYTLLDLFKFHNETLANKLAPKTLCHYRTNQKYVLAYVDKRFSKKDLYLNELDYSFVLDFESFLRSYRPDHYRKRIANNAVMKHIQRFRKQVRLAVDLEWLEKDPFKKFKPQMEKREREFLTDQELLRIHNLKTPIERLSIVKDLFVFSCYTGISYSDIVSLTIDNLILGPDGKKWISAKRQKNGTPFKVPLLEPSLQLINKYLGHPRTKLSGTLLPRISNQKLNSYLKEIADLCEVSKNLTFHMARHTFATTVTLSNGVPIETVSKILGHTRLATTQIYARVLDKKIGDDMDQLREKLIKKKKI</sequence>
<keyword evidence="2" id="KW-0238">DNA-binding</keyword>
<dbReference type="InterPro" id="IPR050090">
    <property type="entry name" value="Tyrosine_recombinase_XerCD"/>
</dbReference>
<dbReference type="CDD" id="cd01185">
    <property type="entry name" value="INTN1_C_like"/>
    <property type="match status" value="1"/>
</dbReference>
<protein>
    <submittedName>
        <fullName evidence="5">Site-specific integrase</fullName>
    </submittedName>
</protein>
<organism evidence="5 6">
    <name type="scientific">Flagellimonas algicola</name>
    <dbReference type="NCBI Taxonomy" id="2583815"/>
    <lineage>
        <taxon>Bacteria</taxon>
        <taxon>Pseudomonadati</taxon>
        <taxon>Bacteroidota</taxon>
        <taxon>Flavobacteriia</taxon>
        <taxon>Flavobacteriales</taxon>
        <taxon>Flavobacteriaceae</taxon>
        <taxon>Flagellimonas</taxon>
    </lineage>
</organism>
<gene>
    <name evidence="5" type="ORF">FGG15_18465</name>
</gene>
<dbReference type="Gene3D" id="1.10.443.10">
    <property type="entry name" value="Intergrase catalytic core"/>
    <property type="match status" value="1"/>
</dbReference>
<name>A0ABY2WGT8_9FLAO</name>
<keyword evidence="3" id="KW-0233">DNA recombination</keyword>
<comment type="similarity">
    <text evidence="1">Belongs to the 'phage' integrase family.</text>
</comment>
<evidence type="ECO:0000256" key="2">
    <source>
        <dbReference type="ARBA" id="ARBA00023125"/>
    </source>
</evidence>
<evidence type="ECO:0000256" key="3">
    <source>
        <dbReference type="ARBA" id="ARBA00023172"/>
    </source>
</evidence>
<dbReference type="Proteomes" id="UP000751614">
    <property type="component" value="Unassembled WGS sequence"/>
</dbReference>
<dbReference type="InterPro" id="IPR013762">
    <property type="entry name" value="Integrase-like_cat_sf"/>
</dbReference>
<dbReference type="PANTHER" id="PTHR30349">
    <property type="entry name" value="PHAGE INTEGRASE-RELATED"/>
    <property type="match status" value="1"/>
</dbReference>
<dbReference type="RefSeq" id="WP_138839120.1">
    <property type="nucleotide sequence ID" value="NZ_VCNI01000004.1"/>
</dbReference>
<reference evidence="5 6" key="1">
    <citation type="submission" date="2019-05" db="EMBL/GenBank/DDBJ databases">
        <title>Flagellimonas sp. AsT0115, sp. nov., isolated from a marine red algae, Asparagopsis taxiformis.</title>
        <authorList>
            <person name="Kim J."/>
            <person name="Jeong S.E."/>
            <person name="Jeon C.O."/>
        </authorList>
    </citation>
    <scope>NUCLEOTIDE SEQUENCE [LARGE SCALE GENOMIC DNA]</scope>
    <source>
        <strain evidence="5 6">AsT0115</strain>
    </source>
</reference>
<dbReference type="Pfam" id="PF17293">
    <property type="entry name" value="Arm-DNA-bind_5"/>
    <property type="match status" value="1"/>
</dbReference>